<reference evidence="2 3" key="1">
    <citation type="journal article" date="2021" name="Hortic Res">
        <title>Chromosome-scale assembly of the Dendrobium chrysotoxum genome enhances the understanding of orchid evolution.</title>
        <authorList>
            <person name="Zhang Y."/>
            <person name="Zhang G.Q."/>
            <person name="Zhang D."/>
            <person name="Liu X.D."/>
            <person name="Xu X.Y."/>
            <person name="Sun W.H."/>
            <person name="Yu X."/>
            <person name="Zhu X."/>
            <person name="Wang Z.W."/>
            <person name="Zhao X."/>
            <person name="Zhong W.Y."/>
            <person name="Chen H."/>
            <person name="Yin W.L."/>
            <person name="Huang T."/>
            <person name="Niu S.C."/>
            <person name="Liu Z.J."/>
        </authorList>
    </citation>
    <scope>NUCLEOTIDE SEQUENCE [LARGE SCALE GENOMIC DNA]</scope>
    <source>
        <strain evidence="2">Lindl</strain>
    </source>
</reference>
<dbReference type="Proteomes" id="UP000775213">
    <property type="component" value="Unassembled WGS sequence"/>
</dbReference>
<dbReference type="EMBL" id="JAGFBR010000009">
    <property type="protein sequence ID" value="KAH0460907.1"/>
    <property type="molecule type" value="Genomic_DNA"/>
</dbReference>
<name>A0AAV7GZC0_DENCH</name>
<dbReference type="AlphaFoldDB" id="A0AAV7GZC0"/>
<feature type="transmembrane region" description="Helical" evidence="1">
    <location>
        <begin position="30"/>
        <end position="51"/>
    </location>
</feature>
<gene>
    <name evidence="2" type="ORF">IEQ34_008482</name>
</gene>
<keyword evidence="1" id="KW-1133">Transmembrane helix</keyword>
<keyword evidence="3" id="KW-1185">Reference proteome</keyword>
<organism evidence="2 3">
    <name type="scientific">Dendrobium chrysotoxum</name>
    <name type="common">Orchid</name>
    <dbReference type="NCBI Taxonomy" id="161865"/>
    <lineage>
        <taxon>Eukaryota</taxon>
        <taxon>Viridiplantae</taxon>
        <taxon>Streptophyta</taxon>
        <taxon>Embryophyta</taxon>
        <taxon>Tracheophyta</taxon>
        <taxon>Spermatophyta</taxon>
        <taxon>Magnoliopsida</taxon>
        <taxon>Liliopsida</taxon>
        <taxon>Asparagales</taxon>
        <taxon>Orchidaceae</taxon>
        <taxon>Epidendroideae</taxon>
        <taxon>Malaxideae</taxon>
        <taxon>Dendrobiinae</taxon>
        <taxon>Dendrobium</taxon>
    </lineage>
</organism>
<keyword evidence="1" id="KW-0812">Transmembrane</keyword>
<proteinExistence type="predicted"/>
<comment type="caution">
    <text evidence="2">The sequence shown here is derived from an EMBL/GenBank/DDBJ whole genome shotgun (WGS) entry which is preliminary data.</text>
</comment>
<sequence>MKSFWQISFQKSKRQINGQKFSQRKPYFESFMTVCSYFLGFFCFFLSSSHLPLRHPWFIAIVIACSTLCRQWVTAIIHCPSWCYSHLPPFAPIRHLVLKEMLGRELTAIELHGHTHKWQEDQQWTGVGEGSSEGSTDYSNYHTWSQAEVGNNKGDGKEGKDKLMEPFVIFEDDALLKNTNFLHNILIDVVIG</sequence>
<protein>
    <submittedName>
        <fullName evidence="2">Uncharacterized protein</fullName>
    </submittedName>
</protein>
<keyword evidence="1" id="KW-0472">Membrane</keyword>
<evidence type="ECO:0000256" key="1">
    <source>
        <dbReference type="SAM" id="Phobius"/>
    </source>
</evidence>
<evidence type="ECO:0000313" key="3">
    <source>
        <dbReference type="Proteomes" id="UP000775213"/>
    </source>
</evidence>
<accession>A0AAV7GZC0</accession>
<evidence type="ECO:0000313" key="2">
    <source>
        <dbReference type="EMBL" id="KAH0460907.1"/>
    </source>
</evidence>